<dbReference type="STRING" id="406100.SAMN04488052_101786"/>
<evidence type="ECO:0008006" key="3">
    <source>
        <dbReference type="Google" id="ProtNLM"/>
    </source>
</evidence>
<dbReference type="PANTHER" id="PTHR33293:SF1">
    <property type="entry name" value="INSERTION ELEMENT IS1 1 PROTEIN INSB-RELATED"/>
    <property type="match status" value="1"/>
</dbReference>
<dbReference type="Proteomes" id="UP000199657">
    <property type="component" value="Unassembled WGS sequence"/>
</dbReference>
<evidence type="ECO:0000313" key="1">
    <source>
        <dbReference type="EMBL" id="SEO57628.1"/>
    </source>
</evidence>
<name>A0A1H8QUL9_9GAMM</name>
<evidence type="ECO:0000313" key="2">
    <source>
        <dbReference type="Proteomes" id="UP000199657"/>
    </source>
</evidence>
<reference evidence="1 2" key="1">
    <citation type="submission" date="2016-10" db="EMBL/GenBank/DDBJ databases">
        <authorList>
            <person name="de Groot N.N."/>
        </authorList>
    </citation>
    <scope>NUCLEOTIDE SEQUENCE [LARGE SCALE GENOMIC DNA]</scope>
    <source>
        <strain evidence="1 2">CGMCC 1.6291</strain>
    </source>
</reference>
<dbReference type="InterPro" id="IPR051354">
    <property type="entry name" value="Transposase_27_IS1"/>
</dbReference>
<accession>A0A1H8QUL9</accession>
<proteinExistence type="predicted"/>
<organism evidence="1 2">
    <name type="scientific">Aquisalimonas asiatica</name>
    <dbReference type="NCBI Taxonomy" id="406100"/>
    <lineage>
        <taxon>Bacteria</taxon>
        <taxon>Pseudomonadati</taxon>
        <taxon>Pseudomonadota</taxon>
        <taxon>Gammaproteobacteria</taxon>
        <taxon>Chromatiales</taxon>
        <taxon>Ectothiorhodospiraceae</taxon>
        <taxon>Aquisalimonas</taxon>
    </lineage>
</organism>
<sequence>MAARLGIHPFMLSRWKKEYRKGRFMAKPPKGSDAEAARSPVCAACDSQRVVRNGRRPGLQRWLCRDCGKTSNATSGTPLSRLRGKELFAAYAECMRRGMTIRATARELGVTIDNAFRWRRRFLENAVNHQPEKGCGLLDVGETYFRRSQKGSRKMARAPRRYGGGQGCGGHICEGGFHVQNVNNSTAASRAGFSTAFVALPRSICRTTWTGCG</sequence>
<dbReference type="PANTHER" id="PTHR33293">
    <property type="entry name" value="INSERTION ELEMENT IS1 1 PROTEIN INSB-RELATED"/>
    <property type="match status" value="1"/>
</dbReference>
<keyword evidence="2" id="KW-1185">Reference proteome</keyword>
<dbReference type="EMBL" id="FOEG01000001">
    <property type="protein sequence ID" value="SEO57628.1"/>
    <property type="molecule type" value="Genomic_DNA"/>
</dbReference>
<dbReference type="AlphaFoldDB" id="A0A1H8QUL9"/>
<protein>
    <recommendedName>
        <fullName evidence="3">Transposase</fullName>
    </recommendedName>
</protein>
<gene>
    <name evidence="1" type="ORF">SAMN04488052_101786</name>
</gene>